<keyword evidence="1" id="KW-0175">Coiled coil</keyword>
<dbReference type="Proteomes" id="UP000663828">
    <property type="component" value="Unassembled WGS sequence"/>
</dbReference>
<proteinExistence type="predicted"/>
<evidence type="ECO:0000256" key="1">
    <source>
        <dbReference type="SAM" id="Coils"/>
    </source>
</evidence>
<sequence>MSLHVSKLEHLSNELQIILLKYLNFYDRYLSFFGINRRFDLLVKHLTPTKIDNVHIKQDIELLCPRDGYILHGTYMFLPHLDCNLRRLKWQFFPSDRTPQCIHQRIRRVCVHHLVDLHSFFSARLDMKELRNKISNFIDEDPPDYYDWDTPLYYTRQELESLLEVAKKKVKHEDEEIMRVAQKIWTELLERNLIKHCFDF</sequence>
<evidence type="ECO:0000313" key="4">
    <source>
        <dbReference type="Proteomes" id="UP000663828"/>
    </source>
</evidence>
<reference evidence="3" key="1">
    <citation type="submission" date="2021-02" db="EMBL/GenBank/DDBJ databases">
        <authorList>
            <person name="Nowell W R."/>
        </authorList>
    </citation>
    <scope>NUCLEOTIDE SEQUENCE</scope>
</reference>
<dbReference type="AlphaFoldDB" id="A0A815N334"/>
<keyword evidence="4" id="KW-1185">Reference proteome</keyword>
<evidence type="ECO:0000313" key="3">
    <source>
        <dbReference type="EMBL" id="CAF1433437.1"/>
    </source>
</evidence>
<dbReference type="Proteomes" id="UP000663852">
    <property type="component" value="Unassembled WGS sequence"/>
</dbReference>
<gene>
    <name evidence="3" type="ORF">EDS130_LOCUS38363</name>
    <name evidence="2" type="ORF">XAT740_LOCUS7448</name>
</gene>
<organism evidence="3 5">
    <name type="scientific">Adineta ricciae</name>
    <name type="common">Rotifer</name>
    <dbReference type="NCBI Taxonomy" id="249248"/>
    <lineage>
        <taxon>Eukaryota</taxon>
        <taxon>Metazoa</taxon>
        <taxon>Spiralia</taxon>
        <taxon>Gnathifera</taxon>
        <taxon>Rotifera</taxon>
        <taxon>Eurotatoria</taxon>
        <taxon>Bdelloidea</taxon>
        <taxon>Adinetida</taxon>
        <taxon>Adinetidae</taxon>
        <taxon>Adineta</taxon>
    </lineage>
</organism>
<protein>
    <submittedName>
        <fullName evidence="3">Uncharacterized protein</fullName>
    </submittedName>
</protein>
<evidence type="ECO:0000313" key="5">
    <source>
        <dbReference type="Proteomes" id="UP000663852"/>
    </source>
</evidence>
<comment type="caution">
    <text evidence="3">The sequence shown here is derived from an EMBL/GenBank/DDBJ whole genome shotgun (WGS) entry which is preliminary data.</text>
</comment>
<accession>A0A815N334</accession>
<evidence type="ECO:0000313" key="2">
    <source>
        <dbReference type="EMBL" id="CAF0889789.1"/>
    </source>
</evidence>
<name>A0A815N334_ADIRI</name>
<dbReference type="EMBL" id="CAJNOR010000356">
    <property type="protein sequence ID" value="CAF0889789.1"/>
    <property type="molecule type" value="Genomic_DNA"/>
</dbReference>
<feature type="coiled-coil region" evidence="1">
    <location>
        <begin position="156"/>
        <end position="183"/>
    </location>
</feature>
<dbReference type="EMBL" id="CAJNOJ010000398">
    <property type="protein sequence ID" value="CAF1433437.1"/>
    <property type="molecule type" value="Genomic_DNA"/>
</dbReference>